<name>A0A951Q4J8_9NOST</name>
<organism evidence="1 2">
    <name type="scientific">Mojavia pulchra JT2-VF2</name>
    <dbReference type="NCBI Taxonomy" id="287848"/>
    <lineage>
        <taxon>Bacteria</taxon>
        <taxon>Bacillati</taxon>
        <taxon>Cyanobacteriota</taxon>
        <taxon>Cyanophyceae</taxon>
        <taxon>Nostocales</taxon>
        <taxon>Nostocaceae</taxon>
    </lineage>
</organism>
<dbReference type="AlphaFoldDB" id="A0A951Q4J8"/>
<dbReference type="EMBL" id="JAHHHN010000032">
    <property type="protein sequence ID" value="MBW4565192.1"/>
    <property type="molecule type" value="Genomic_DNA"/>
</dbReference>
<sequence>MHPLELRKKWNLTNYQLATALGKTEQTVKQYAARPGTKAYRKPPLCVLILCLELDSKWQQQGYPSLVFVAA</sequence>
<reference evidence="1" key="1">
    <citation type="submission" date="2021-05" db="EMBL/GenBank/DDBJ databases">
        <authorList>
            <person name="Pietrasiak N."/>
            <person name="Ward R."/>
            <person name="Stajich J.E."/>
            <person name="Kurbessoian T."/>
        </authorList>
    </citation>
    <scope>NUCLEOTIDE SEQUENCE</scope>
    <source>
        <strain evidence="1">JT2-VF2</strain>
    </source>
</reference>
<dbReference type="Proteomes" id="UP000715781">
    <property type="component" value="Unassembled WGS sequence"/>
</dbReference>
<proteinExistence type="predicted"/>
<dbReference type="SUPFAM" id="SSF47413">
    <property type="entry name" value="lambda repressor-like DNA-binding domains"/>
    <property type="match status" value="1"/>
</dbReference>
<gene>
    <name evidence="1" type="ORF">KME32_29685</name>
</gene>
<dbReference type="InterPro" id="IPR010982">
    <property type="entry name" value="Lambda_DNA-bd_dom_sf"/>
</dbReference>
<comment type="caution">
    <text evidence="1">The sequence shown here is derived from an EMBL/GenBank/DDBJ whole genome shotgun (WGS) entry which is preliminary data.</text>
</comment>
<dbReference type="GO" id="GO:0003677">
    <property type="term" value="F:DNA binding"/>
    <property type="evidence" value="ECO:0007669"/>
    <property type="project" value="InterPro"/>
</dbReference>
<accession>A0A951Q4J8</accession>
<protein>
    <submittedName>
        <fullName evidence="1">Uncharacterized protein</fullName>
    </submittedName>
</protein>
<evidence type="ECO:0000313" key="2">
    <source>
        <dbReference type="Proteomes" id="UP000715781"/>
    </source>
</evidence>
<evidence type="ECO:0000313" key="1">
    <source>
        <dbReference type="EMBL" id="MBW4565192.1"/>
    </source>
</evidence>
<reference evidence="1" key="2">
    <citation type="journal article" date="2022" name="Microbiol. Resour. Announc.">
        <title>Metagenome Sequencing to Explore Phylogenomics of Terrestrial Cyanobacteria.</title>
        <authorList>
            <person name="Ward R.D."/>
            <person name="Stajich J.E."/>
            <person name="Johansen J.R."/>
            <person name="Huntemann M."/>
            <person name="Clum A."/>
            <person name="Foster B."/>
            <person name="Foster B."/>
            <person name="Roux S."/>
            <person name="Palaniappan K."/>
            <person name="Varghese N."/>
            <person name="Mukherjee S."/>
            <person name="Reddy T.B.K."/>
            <person name="Daum C."/>
            <person name="Copeland A."/>
            <person name="Chen I.A."/>
            <person name="Ivanova N.N."/>
            <person name="Kyrpides N.C."/>
            <person name="Shapiro N."/>
            <person name="Eloe-Fadrosh E.A."/>
            <person name="Pietrasiak N."/>
        </authorList>
    </citation>
    <scope>NUCLEOTIDE SEQUENCE</scope>
    <source>
        <strain evidence="1">JT2-VF2</strain>
    </source>
</reference>